<dbReference type="Proteomes" id="UP000245207">
    <property type="component" value="Unassembled WGS sequence"/>
</dbReference>
<name>A0A2U1M8B0_ARTAN</name>
<evidence type="ECO:0000313" key="1">
    <source>
        <dbReference type="EMBL" id="PWA57478.1"/>
    </source>
</evidence>
<dbReference type="SUPFAM" id="SSF54001">
    <property type="entry name" value="Cysteine proteinases"/>
    <property type="match status" value="1"/>
</dbReference>
<gene>
    <name evidence="1" type="ORF">CTI12_AA372430</name>
</gene>
<dbReference type="InterPro" id="IPR038765">
    <property type="entry name" value="Papain-like_cys_pep_sf"/>
</dbReference>
<dbReference type="EMBL" id="PKPP01006151">
    <property type="protein sequence ID" value="PWA57478.1"/>
    <property type="molecule type" value="Genomic_DNA"/>
</dbReference>
<protein>
    <recommendedName>
        <fullName evidence="3">Ulp1 protease family, C-terminal catalytic domain-containing protein</fullName>
    </recommendedName>
</protein>
<keyword evidence="2" id="KW-1185">Reference proteome</keyword>
<evidence type="ECO:0008006" key="3">
    <source>
        <dbReference type="Google" id="ProtNLM"/>
    </source>
</evidence>
<dbReference type="AlphaFoldDB" id="A0A2U1M8B0"/>
<organism evidence="1 2">
    <name type="scientific">Artemisia annua</name>
    <name type="common">Sweet wormwood</name>
    <dbReference type="NCBI Taxonomy" id="35608"/>
    <lineage>
        <taxon>Eukaryota</taxon>
        <taxon>Viridiplantae</taxon>
        <taxon>Streptophyta</taxon>
        <taxon>Embryophyta</taxon>
        <taxon>Tracheophyta</taxon>
        <taxon>Spermatophyta</taxon>
        <taxon>Magnoliopsida</taxon>
        <taxon>eudicotyledons</taxon>
        <taxon>Gunneridae</taxon>
        <taxon>Pentapetalae</taxon>
        <taxon>asterids</taxon>
        <taxon>campanulids</taxon>
        <taxon>Asterales</taxon>
        <taxon>Asteraceae</taxon>
        <taxon>Asteroideae</taxon>
        <taxon>Anthemideae</taxon>
        <taxon>Artemisiinae</taxon>
        <taxon>Artemisia</taxon>
    </lineage>
</organism>
<comment type="caution">
    <text evidence="1">The sequence shown here is derived from an EMBL/GenBank/DDBJ whole genome shotgun (WGS) entry which is preliminary data.</text>
</comment>
<reference evidence="1 2" key="1">
    <citation type="journal article" date="2018" name="Mol. Plant">
        <title>The genome of Artemisia annua provides insight into the evolution of Asteraceae family and artemisinin biosynthesis.</title>
        <authorList>
            <person name="Shen Q."/>
            <person name="Zhang L."/>
            <person name="Liao Z."/>
            <person name="Wang S."/>
            <person name="Yan T."/>
            <person name="Shi P."/>
            <person name="Liu M."/>
            <person name="Fu X."/>
            <person name="Pan Q."/>
            <person name="Wang Y."/>
            <person name="Lv Z."/>
            <person name="Lu X."/>
            <person name="Zhang F."/>
            <person name="Jiang W."/>
            <person name="Ma Y."/>
            <person name="Chen M."/>
            <person name="Hao X."/>
            <person name="Li L."/>
            <person name="Tang Y."/>
            <person name="Lv G."/>
            <person name="Zhou Y."/>
            <person name="Sun X."/>
            <person name="Brodelius P.E."/>
            <person name="Rose J.K.C."/>
            <person name="Tang K."/>
        </authorList>
    </citation>
    <scope>NUCLEOTIDE SEQUENCE [LARGE SCALE GENOMIC DNA]</scope>
    <source>
        <strain evidence="2">cv. Huhao1</strain>
        <tissue evidence="1">Leaf</tissue>
    </source>
</reference>
<proteinExistence type="predicted"/>
<accession>A0A2U1M8B0</accession>
<sequence>MAFCEPQVIANGNEKEIMLDNGVQLEGENVDNDIVFFPVIQGPHFFVTSVFEDYLLHKNHPNYRAMSGAPRKVLQLGCKTTNNFVDCGVFTMRHMEIYKGDGDCCDLCCLSKEGKKQISELRELRIKYVAKILLSDFNLVKSEFEREAYGFRN</sequence>
<evidence type="ECO:0000313" key="2">
    <source>
        <dbReference type="Proteomes" id="UP000245207"/>
    </source>
</evidence>